<feature type="disulfide bond" evidence="8">
    <location>
        <begin position="201"/>
        <end position="219"/>
    </location>
</feature>
<gene>
    <name evidence="14" type="ORF">CAOG_004757</name>
</gene>
<dbReference type="Proteomes" id="UP000008743">
    <property type="component" value="Unassembled WGS sequence"/>
</dbReference>
<keyword evidence="6 10" id="KW-0472">Membrane</keyword>
<dbReference type="InterPro" id="IPR006212">
    <property type="entry name" value="Furin_repeat"/>
</dbReference>
<evidence type="ECO:0000256" key="10">
    <source>
        <dbReference type="SAM" id="Phobius"/>
    </source>
</evidence>
<dbReference type="PROSITE" id="PS50011">
    <property type="entry name" value="PROTEIN_KINASE_DOM"/>
    <property type="match status" value="1"/>
</dbReference>
<dbReference type="FunFam" id="1.10.510.10:FF:001512">
    <property type="entry name" value="Receptor tyrosine-protein kinase erbB-2"/>
    <property type="match status" value="1"/>
</dbReference>
<dbReference type="GO" id="GO:0050793">
    <property type="term" value="P:regulation of developmental process"/>
    <property type="evidence" value="ECO:0007669"/>
    <property type="project" value="UniProtKB-ARBA"/>
</dbReference>
<dbReference type="GO" id="GO:0048468">
    <property type="term" value="P:cell development"/>
    <property type="evidence" value="ECO:0007669"/>
    <property type="project" value="UniProtKB-ARBA"/>
</dbReference>
<evidence type="ECO:0000259" key="12">
    <source>
        <dbReference type="PROSITE" id="PS50011"/>
    </source>
</evidence>
<evidence type="ECO:0000313" key="15">
    <source>
        <dbReference type="Proteomes" id="UP000008743"/>
    </source>
</evidence>
<dbReference type="InterPro" id="IPR000719">
    <property type="entry name" value="Prot_kinase_dom"/>
</dbReference>
<dbReference type="eggNOG" id="KOG0196">
    <property type="taxonomic scope" value="Eukaryota"/>
</dbReference>
<evidence type="ECO:0000256" key="8">
    <source>
        <dbReference type="PROSITE-ProRule" id="PRU00206"/>
    </source>
</evidence>
<dbReference type="InterPro" id="IPR050122">
    <property type="entry name" value="RTK"/>
</dbReference>
<evidence type="ECO:0000256" key="4">
    <source>
        <dbReference type="ARBA" id="ARBA00022777"/>
    </source>
</evidence>
<feature type="transmembrane region" description="Helical" evidence="10">
    <location>
        <begin position="827"/>
        <end position="850"/>
    </location>
</feature>
<evidence type="ECO:0000256" key="11">
    <source>
        <dbReference type="SAM" id="SignalP"/>
    </source>
</evidence>
<dbReference type="GO" id="GO:0005886">
    <property type="term" value="C:plasma membrane"/>
    <property type="evidence" value="ECO:0007669"/>
    <property type="project" value="TreeGrafter"/>
</dbReference>
<comment type="caution">
    <text evidence="8">Lacks conserved residue(s) required for the propagation of feature annotation.</text>
</comment>
<accession>A0A0D2WQR5</accession>
<dbReference type="GO" id="GO:0012505">
    <property type="term" value="C:endomembrane system"/>
    <property type="evidence" value="ECO:0007669"/>
    <property type="project" value="UniProtKB-SubCell"/>
</dbReference>
<feature type="signal peptide" evidence="11">
    <location>
        <begin position="1"/>
        <end position="29"/>
    </location>
</feature>
<feature type="repeat" description="TNFR-Cys" evidence="8">
    <location>
        <begin position="176"/>
        <end position="219"/>
    </location>
</feature>
<feature type="region of interest" description="Disordered" evidence="9">
    <location>
        <begin position="858"/>
        <end position="892"/>
    </location>
</feature>
<dbReference type="STRING" id="595528.A0A0D2WQR5"/>
<dbReference type="SMART" id="SM01411">
    <property type="entry name" value="Ephrin_rec_like"/>
    <property type="match status" value="3"/>
</dbReference>
<dbReference type="Gene3D" id="2.10.50.10">
    <property type="entry name" value="Tumor Necrosis Factor Receptor, subunit A, domain 2"/>
    <property type="match status" value="2"/>
</dbReference>
<feature type="disulfide bond" evidence="8">
    <location>
        <begin position="347"/>
        <end position="365"/>
    </location>
</feature>
<dbReference type="CDD" id="cd00192">
    <property type="entry name" value="PTKc"/>
    <property type="match status" value="1"/>
</dbReference>
<dbReference type="SMART" id="SM00208">
    <property type="entry name" value="TNFR"/>
    <property type="match status" value="4"/>
</dbReference>
<evidence type="ECO:0000259" key="13">
    <source>
        <dbReference type="PROSITE" id="PS50050"/>
    </source>
</evidence>
<dbReference type="InterPro" id="IPR001368">
    <property type="entry name" value="TNFR/NGFR_Cys_rich_reg"/>
</dbReference>
<dbReference type="PANTHER" id="PTHR24416">
    <property type="entry name" value="TYROSINE-PROTEIN KINASE RECEPTOR"/>
    <property type="match status" value="1"/>
</dbReference>
<protein>
    <submittedName>
        <fullName evidence="14">TKL protein kinase</fullName>
    </submittedName>
</protein>
<dbReference type="InterPro" id="IPR020635">
    <property type="entry name" value="Tyr_kinase_cat_dom"/>
</dbReference>
<dbReference type="InParanoid" id="A0A0D2WQR5"/>
<keyword evidence="3" id="KW-0547">Nucleotide-binding</keyword>
<keyword evidence="10" id="KW-0812">Transmembrane</keyword>
<keyword evidence="11" id="KW-0732">Signal</keyword>
<feature type="repeat" description="TNFR-Cys" evidence="8">
    <location>
        <begin position="322"/>
        <end position="365"/>
    </location>
</feature>
<evidence type="ECO:0000256" key="5">
    <source>
        <dbReference type="ARBA" id="ARBA00022840"/>
    </source>
</evidence>
<evidence type="ECO:0000256" key="3">
    <source>
        <dbReference type="ARBA" id="ARBA00022741"/>
    </source>
</evidence>
<sequence length="1402" mass="145819">MHKRGAASVSLATLLACLLLFLSSGLVQAYDSQSDSSCNNAKNAGIGSNSNDNNYQSGTLTISGATYNTPFYWTFTSSYSGSVMVVGSGMRFALASSGGNCNGGLFQSYGVSAPGTLSWSVGAGTTYKFVLGGVSGSVSGQSFTLTFKCQGTQYWTGSSCATCNPGSYTDNLSCTPCQSGSTYDDDLNSMSACVPCSGGTCPSTQYLSSSCTTTADRVCTNCNSIGNCQVISCTTSTNQACTTCQTGFYKASATSCPACTSIPNCQTGSVTCNTNSDQQCSTCVSGYYRSTNGATCPQCPAIPFCNSAPTCAAPGTKSTCSACQSNYYKTTGTSSTSDTCTQCTASCPTNQYMTATCSATSDITCSQCAIANCGVPVTCSTSTNAVCTTCAVGTYRKTSSGSNDQCLNCPAVINCGTTTTCDSASTSRCATCNSGFYLQAGNSTAPDQCVPCPAVPGCSVAPTCASASTSKCATCNSGTWKDTSGPADVCRVCDPINACLSTPTCTSYNSSVCTTCAAQMWRSTMANRSDTCESCTPIAGCTSGLQCNSFTTSQCVTCVPGTFLNDGVADMCLGCTPIENCDGSVSPTCNSPTTSRCPTCVYGTWKNTTGPADICQLCTQIDKCGSTVSCGDATSSRCATCLNGYYRKNQGTFDTCETCTPIAGCETNYLACSSPSTSQCFSCEPGTWMNSGSTACTPCSGIIDCLDVRCTDGITSTCQQCANGTYSPDAGASCTTCSQSCGLGMFEQQACAPQQDRVCAACTPVSNCNTTLSCTTSSDSVCGGCIPPLILSSDAHQCIPCPSGQTYQGAQCVLAGSPSSSSAVGTIAGAAGGAAGGLLILLLLLLLVVLPRRRRARQQLKNSPSASDSEAVSMTVNPIGKKRESTANDQSSHYEMLASDTSDIYAEPAQKPKPRSAAASPGLYDNSPAAGAQDNTYDKLNQTEVYAEAAQYAAVAAPKPSDGMLYDNGPSAPSEEAYVEPTSKATSAAPVAAQPDMYDNGKPAQPDMYDNGKPAHTAAASRAPVLAGALYDNSNGRASQIYEEPGKKPSADAEDDNEDMYIYGAPGVADHMPFAVPSRLPDYDNPNSNAQKSFAETVQVLGDLGMGEFGRVVSVSLPRAIFPEKTLKGTTVETPSSDGKVVLAAKMLHDHATPKQRDDFLDEARVMGQFQHPAVVCVIGTHFDTEPVMLLLELFPYGSLQSLLKKSEAAGVVWTAVEQAHALAQIASGMAYLTSQRIVHRDLAARNCLVGHNLVVKVSDFGLSRSMAEDKDYYVVQTRGKLPARWMSPEALGFRKFTEASDVWSFGIVMWEVLTYASASPFAHIQAVAVLEYLSSGGRLERPAVCPDVFDKLMQHCAQQQPSDRPHFTNIVPILARVVSSANTPPRDVGAVVSQASSSSET</sequence>
<name>A0A0D2WQR5_CAPO3</name>
<dbReference type="Gene3D" id="3.30.200.20">
    <property type="entry name" value="Phosphorylase Kinase, domain 1"/>
    <property type="match status" value="1"/>
</dbReference>
<evidence type="ECO:0000256" key="7">
    <source>
        <dbReference type="ARBA" id="ARBA00023137"/>
    </source>
</evidence>
<dbReference type="Pfam" id="PF07714">
    <property type="entry name" value="PK_Tyr_Ser-Thr"/>
    <property type="match status" value="1"/>
</dbReference>
<feature type="domain" description="TNFR-Cys" evidence="13">
    <location>
        <begin position="176"/>
        <end position="219"/>
    </location>
</feature>
<dbReference type="GO" id="GO:0043235">
    <property type="term" value="C:receptor complex"/>
    <property type="evidence" value="ECO:0007669"/>
    <property type="project" value="TreeGrafter"/>
</dbReference>
<dbReference type="GO" id="GO:0004714">
    <property type="term" value="F:transmembrane receptor protein tyrosine kinase activity"/>
    <property type="evidence" value="ECO:0007669"/>
    <property type="project" value="TreeGrafter"/>
</dbReference>
<evidence type="ECO:0000256" key="6">
    <source>
        <dbReference type="ARBA" id="ARBA00023136"/>
    </source>
</evidence>
<dbReference type="InterPro" id="IPR001245">
    <property type="entry name" value="Ser-Thr/Tyr_kinase_cat_dom"/>
</dbReference>
<dbReference type="PROSITE" id="PS50050">
    <property type="entry name" value="TNFR_NGFR_2"/>
    <property type="match status" value="3"/>
</dbReference>
<evidence type="ECO:0000313" key="14">
    <source>
        <dbReference type="EMBL" id="KJE94060.1"/>
    </source>
</evidence>
<keyword evidence="15" id="KW-1185">Reference proteome</keyword>
<keyword evidence="7" id="KW-0829">Tyrosine-protein kinase</keyword>
<dbReference type="Pfam" id="PF00020">
    <property type="entry name" value="TNFR_c6"/>
    <property type="match status" value="2"/>
</dbReference>
<dbReference type="PRINTS" id="PR00109">
    <property type="entry name" value="TYRKINASE"/>
</dbReference>
<feature type="domain" description="TNFR-Cys" evidence="13">
    <location>
        <begin position="720"/>
        <end position="759"/>
    </location>
</feature>
<dbReference type="PROSITE" id="PS51257">
    <property type="entry name" value="PROKAR_LIPOPROTEIN"/>
    <property type="match status" value="1"/>
</dbReference>
<dbReference type="RefSeq" id="XP_004347508.1">
    <property type="nucleotide sequence ID" value="XM_004347458.2"/>
</dbReference>
<feature type="domain" description="Protein kinase" evidence="12">
    <location>
        <begin position="1098"/>
        <end position="1375"/>
    </location>
</feature>
<dbReference type="SUPFAM" id="SSF56112">
    <property type="entry name" value="Protein kinase-like (PK-like)"/>
    <property type="match status" value="1"/>
</dbReference>
<evidence type="ECO:0000256" key="2">
    <source>
        <dbReference type="ARBA" id="ARBA00022679"/>
    </source>
</evidence>
<feature type="disulfide bond" evidence="8">
    <location>
        <begin position="741"/>
        <end position="759"/>
    </location>
</feature>
<dbReference type="PANTHER" id="PTHR24416:SF611">
    <property type="entry name" value="TYROSINE-PROTEIN KINASE TRANSMEMBRANE RECEPTOR ROR"/>
    <property type="match status" value="1"/>
</dbReference>
<dbReference type="InterPro" id="IPR008266">
    <property type="entry name" value="Tyr_kinase_AS"/>
</dbReference>
<dbReference type="InterPro" id="IPR011009">
    <property type="entry name" value="Kinase-like_dom_sf"/>
</dbReference>
<dbReference type="EMBL" id="KE346366">
    <property type="protein sequence ID" value="KJE94060.1"/>
    <property type="molecule type" value="Genomic_DNA"/>
</dbReference>
<dbReference type="SMART" id="SM00219">
    <property type="entry name" value="TyrKc"/>
    <property type="match status" value="1"/>
</dbReference>
<dbReference type="SMART" id="SM00261">
    <property type="entry name" value="FU"/>
    <property type="match status" value="7"/>
</dbReference>
<dbReference type="GO" id="GO:0007169">
    <property type="term" value="P:cell surface receptor protein tyrosine kinase signaling pathway"/>
    <property type="evidence" value="ECO:0007669"/>
    <property type="project" value="TreeGrafter"/>
</dbReference>
<evidence type="ECO:0000256" key="9">
    <source>
        <dbReference type="SAM" id="MobiDB-lite"/>
    </source>
</evidence>
<dbReference type="GO" id="GO:0005524">
    <property type="term" value="F:ATP binding"/>
    <property type="evidence" value="ECO:0007669"/>
    <property type="project" value="UniProtKB-KW"/>
</dbReference>
<feature type="region of interest" description="Disordered" evidence="9">
    <location>
        <begin position="907"/>
        <end position="936"/>
    </location>
</feature>
<dbReference type="OrthoDB" id="258158at2759"/>
<dbReference type="PhylomeDB" id="A0A0D2WQR5"/>
<reference evidence="15" key="1">
    <citation type="submission" date="2011-02" db="EMBL/GenBank/DDBJ databases">
        <title>The Genome Sequence of Capsaspora owczarzaki ATCC 30864.</title>
        <authorList>
            <person name="Russ C."/>
            <person name="Cuomo C."/>
            <person name="Burger G."/>
            <person name="Gray M.W."/>
            <person name="Holland P.W.H."/>
            <person name="King N."/>
            <person name="Lang F.B.F."/>
            <person name="Roger A.J."/>
            <person name="Ruiz-Trillo I."/>
            <person name="Young S.K."/>
            <person name="Zeng Q."/>
            <person name="Gargeya S."/>
            <person name="Alvarado L."/>
            <person name="Berlin A."/>
            <person name="Chapman S.B."/>
            <person name="Chen Z."/>
            <person name="Freedman E."/>
            <person name="Gellesch M."/>
            <person name="Goldberg J."/>
            <person name="Griggs A."/>
            <person name="Gujja S."/>
            <person name="Heilman E."/>
            <person name="Heiman D."/>
            <person name="Howarth C."/>
            <person name="Mehta T."/>
            <person name="Neiman D."/>
            <person name="Pearson M."/>
            <person name="Roberts A."/>
            <person name="Saif S."/>
            <person name="Shea T."/>
            <person name="Shenoy N."/>
            <person name="Sisk P."/>
            <person name="Stolte C."/>
            <person name="Sykes S."/>
            <person name="White J."/>
            <person name="Yandava C."/>
            <person name="Haas B."/>
            <person name="Nusbaum C."/>
            <person name="Birren B."/>
        </authorList>
    </citation>
    <scope>NUCLEOTIDE SEQUENCE</scope>
    <source>
        <strain evidence="15">ATCC 30864</strain>
    </source>
</reference>
<dbReference type="PROSITE" id="PS00652">
    <property type="entry name" value="TNFR_NGFR_1"/>
    <property type="match status" value="1"/>
</dbReference>
<keyword evidence="4 14" id="KW-0418">Kinase</keyword>
<proteinExistence type="predicted"/>
<dbReference type="PROSITE" id="PS00109">
    <property type="entry name" value="PROTEIN_KINASE_TYR"/>
    <property type="match status" value="1"/>
</dbReference>
<organism evidence="14 15">
    <name type="scientific">Capsaspora owczarzaki (strain ATCC 30864)</name>
    <dbReference type="NCBI Taxonomy" id="595528"/>
    <lineage>
        <taxon>Eukaryota</taxon>
        <taxon>Filasterea</taxon>
        <taxon>Capsaspora</taxon>
    </lineage>
</organism>
<evidence type="ECO:0000256" key="1">
    <source>
        <dbReference type="ARBA" id="ARBA00004308"/>
    </source>
</evidence>
<comment type="subcellular location">
    <subcellularLocation>
        <location evidence="1">Endomembrane system</location>
    </subcellularLocation>
</comment>
<keyword evidence="2" id="KW-0808">Transferase</keyword>
<feature type="repeat" description="TNFR-Cys" evidence="8">
    <location>
        <begin position="720"/>
        <end position="759"/>
    </location>
</feature>
<keyword evidence="8" id="KW-1015">Disulfide bond</keyword>
<feature type="compositionally biased region" description="Polar residues" evidence="9">
    <location>
        <begin position="859"/>
        <end position="876"/>
    </location>
</feature>
<keyword evidence="10" id="KW-1133">Transmembrane helix</keyword>
<dbReference type="Gene3D" id="1.10.510.10">
    <property type="entry name" value="Transferase(Phosphotransferase) domain 1"/>
    <property type="match status" value="1"/>
</dbReference>
<feature type="chain" id="PRO_5002266512" evidence="11">
    <location>
        <begin position="30"/>
        <end position="1402"/>
    </location>
</feature>
<keyword evidence="5" id="KW-0067">ATP-binding</keyword>
<dbReference type="OMA" id="MYDNGKP"/>
<feature type="domain" description="TNFR-Cys" evidence="13">
    <location>
        <begin position="322"/>
        <end position="365"/>
    </location>
</feature>